<accession>A0ABN9PBS8</accession>
<sequence>IPDHVIQIEKGPKGKQNDRHRHAQLHHTEDGDLIDHGTDVHSHLLQDHDAKKVPYIVDTDAWEYHKAQIQEIPILDASSETQQCTAYALDPAAACDLAELYGRWTMAAEASLLSLSDETPVSDGRLRGQPLRYRLEQMIRQPDPSRIQAGTNQMETNAWISLASQLQPRSIPVTTTMDDAEADPFDAINRYDDGLDYLELLQREPEDPG</sequence>
<feature type="non-terminal residue" evidence="1">
    <location>
        <position position="1"/>
    </location>
</feature>
<name>A0ABN9PBS8_9DINO</name>
<gene>
    <name evidence="1" type="ORF">PCOR1329_LOCUS560</name>
</gene>
<comment type="caution">
    <text evidence="1">The sequence shown here is derived from an EMBL/GenBank/DDBJ whole genome shotgun (WGS) entry which is preliminary data.</text>
</comment>
<protein>
    <recommendedName>
        <fullName evidence="3">Phospholipase B-like</fullName>
    </recommendedName>
</protein>
<evidence type="ECO:0000313" key="1">
    <source>
        <dbReference type="EMBL" id="CAK0788817.1"/>
    </source>
</evidence>
<dbReference type="Proteomes" id="UP001189429">
    <property type="component" value="Unassembled WGS sequence"/>
</dbReference>
<keyword evidence="2" id="KW-1185">Reference proteome</keyword>
<proteinExistence type="predicted"/>
<evidence type="ECO:0008006" key="3">
    <source>
        <dbReference type="Google" id="ProtNLM"/>
    </source>
</evidence>
<evidence type="ECO:0000313" key="2">
    <source>
        <dbReference type="Proteomes" id="UP001189429"/>
    </source>
</evidence>
<dbReference type="EMBL" id="CAUYUJ010000115">
    <property type="protein sequence ID" value="CAK0788817.1"/>
    <property type="molecule type" value="Genomic_DNA"/>
</dbReference>
<organism evidence="1 2">
    <name type="scientific">Prorocentrum cordatum</name>
    <dbReference type="NCBI Taxonomy" id="2364126"/>
    <lineage>
        <taxon>Eukaryota</taxon>
        <taxon>Sar</taxon>
        <taxon>Alveolata</taxon>
        <taxon>Dinophyceae</taxon>
        <taxon>Prorocentrales</taxon>
        <taxon>Prorocentraceae</taxon>
        <taxon>Prorocentrum</taxon>
    </lineage>
</organism>
<reference evidence="1" key="1">
    <citation type="submission" date="2023-10" db="EMBL/GenBank/DDBJ databases">
        <authorList>
            <person name="Chen Y."/>
            <person name="Shah S."/>
            <person name="Dougan E. K."/>
            <person name="Thang M."/>
            <person name="Chan C."/>
        </authorList>
    </citation>
    <scope>NUCLEOTIDE SEQUENCE [LARGE SCALE GENOMIC DNA]</scope>
</reference>